<keyword evidence="7" id="KW-0406">Ion transport</keyword>
<dbReference type="PANTHER" id="PTHR32552">
    <property type="entry name" value="FERRICHROME IRON RECEPTOR-RELATED"/>
    <property type="match status" value="1"/>
</dbReference>
<keyword evidence="3 11" id="KW-1134">Transmembrane beta strand</keyword>
<reference evidence="16 17" key="1">
    <citation type="submission" date="2018-04" db="EMBL/GenBank/DDBJ databases">
        <title>Genomic Encyclopedia of Type Strains, Phase IV (KMG-IV): sequencing the most valuable type-strain genomes for metagenomic binning, comparative biology and taxonomic classification.</title>
        <authorList>
            <person name="Goeker M."/>
        </authorList>
    </citation>
    <scope>NUCLEOTIDE SEQUENCE [LARGE SCALE GENOMIC DNA]</scope>
    <source>
        <strain evidence="16 17">DSM 104150</strain>
    </source>
</reference>
<evidence type="ECO:0000256" key="10">
    <source>
        <dbReference type="ARBA" id="ARBA00023237"/>
    </source>
</evidence>
<keyword evidence="13" id="KW-0732">Signal</keyword>
<dbReference type="GO" id="GO:0006826">
    <property type="term" value="P:iron ion transport"/>
    <property type="evidence" value="ECO:0007669"/>
    <property type="project" value="UniProtKB-KW"/>
</dbReference>
<dbReference type="Pfam" id="PF07715">
    <property type="entry name" value="Plug"/>
    <property type="match status" value="1"/>
</dbReference>
<evidence type="ECO:0000256" key="7">
    <source>
        <dbReference type="ARBA" id="ARBA00023065"/>
    </source>
</evidence>
<keyword evidence="10 11" id="KW-0998">Cell outer membrane</keyword>
<evidence type="ECO:0000256" key="12">
    <source>
        <dbReference type="RuleBase" id="RU003357"/>
    </source>
</evidence>
<dbReference type="InterPro" id="IPR039426">
    <property type="entry name" value="TonB-dep_rcpt-like"/>
</dbReference>
<keyword evidence="9 11" id="KW-0472">Membrane</keyword>
<evidence type="ECO:0000259" key="15">
    <source>
        <dbReference type="Pfam" id="PF07715"/>
    </source>
</evidence>
<keyword evidence="17" id="KW-1185">Reference proteome</keyword>
<evidence type="ECO:0000256" key="5">
    <source>
        <dbReference type="ARBA" id="ARBA00022692"/>
    </source>
</evidence>
<dbReference type="PROSITE" id="PS52016">
    <property type="entry name" value="TONB_DEPENDENT_REC_3"/>
    <property type="match status" value="1"/>
</dbReference>
<evidence type="ECO:0000256" key="2">
    <source>
        <dbReference type="ARBA" id="ARBA00022448"/>
    </source>
</evidence>
<feature type="signal peptide" evidence="13">
    <location>
        <begin position="1"/>
        <end position="24"/>
    </location>
</feature>
<dbReference type="Pfam" id="PF00593">
    <property type="entry name" value="TonB_dep_Rec_b-barrel"/>
    <property type="match status" value="1"/>
</dbReference>
<evidence type="ECO:0000313" key="16">
    <source>
        <dbReference type="EMBL" id="PXV67743.1"/>
    </source>
</evidence>
<comment type="subcellular location">
    <subcellularLocation>
        <location evidence="1 11">Cell outer membrane</location>
        <topology evidence="1 11">Multi-pass membrane protein</topology>
    </subcellularLocation>
</comment>
<evidence type="ECO:0000256" key="13">
    <source>
        <dbReference type="SAM" id="SignalP"/>
    </source>
</evidence>
<gene>
    <name evidence="16" type="ORF">C8D93_10599</name>
</gene>
<evidence type="ECO:0000313" key="17">
    <source>
        <dbReference type="Proteomes" id="UP000248330"/>
    </source>
</evidence>
<dbReference type="Gene3D" id="2.40.170.20">
    <property type="entry name" value="TonB-dependent receptor, beta-barrel domain"/>
    <property type="match status" value="1"/>
</dbReference>
<keyword evidence="5 11" id="KW-0812">Transmembrane</keyword>
<dbReference type="RefSeq" id="WP_110265219.1">
    <property type="nucleotide sequence ID" value="NZ_JBHSCS010000004.1"/>
</dbReference>
<dbReference type="GO" id="GO:0009279">
    <property type="term" value="C:cell outer membrane"/>
    <property type="evidence" value="ECO:0007669"/>
    <property type="project" value="UniProtKB-SubCell"/>
</dbReference>
<feature type="domain" description="TonB-dependent receptor-like beta-barrel" evidence="14">
    <location>
        <begin position="255"/>
        <end position="720"/>
    </location>
</feature>
<dbReference type="PANTHER" id="PTHR32552:SF81">
    <property type="entry name" value="TONB-DEPENDENT OUTER MEMBRANE RECEPTOR"/>
    <property type="match status" value="1"/>
</dbReference>
<keyword evidence="6" id="KW-0408">Iron</keyword>
<comment type="similarity">
    <text evidence="11 12">Belongs to the TonB-dependent receptor family.</text>
</comment>
<dbReference type="InterPro" id="IPR036942">
    <property type="entry name" value="Beta-barrel_TonB_sf"/>
</dbReference>
<feature type="domain" description="TonB-dependent receptor plug" evidence="15">
    <location>
        <begin position="70"/>
        <end position="183"/>
    </location>
</feature>
<comment type="caution">
    <text evidence="16">The sequence shown here is derived from an EMBL/GenBank/DDBJ whole genome shotgun (WGS) entry which is preliminary data.</text>
</comment>
<protein>
    <submittedName>
        <fullName evidence="16">Outer membrane receptor protein involved in Fe transport</fullName>
    </submittedName>
</protein>
<evidence type="ECO:0000256" key="3">
    <source>
        <dbReference type="ARBA" id="ARBA00022452"/>
    </source>
</evidence>
<name>A0A318E7S1_9GAMM</name>
<sequence>MRLATSIRAVLTASAFIVTTSATAEDAPPGTIPVEPLRTAAPPEAEASRATPVGLETIVVTGELIARDADQTTSSVAVHTGAEIERSTALDVYDVIRATPNAGLEDSDYGFGGMTLRGIGSYGASGAGAYASYGTTNVVVIDGVGLPRSALSYADLSALDLDTVEIFRGPQSTSQGRNAMGGAVVINSIAPEPLPAFTGQARGRIAGGDDGHRQYAGAAEATLWPDVFALRGVYDDRRDDGDITNTTRNEDDAARRDSRSLRLRARLRPGGTDSPYDVLFGVADVEQSRGSTYVQLEHEHDRVARNDQPQDFDNRSQLYSIDQRLQLGDAWTLRAVSAWFRSGTLSRFDTDYDERNGGATVQREDSDGFSQELRLNYTGERVRGTVGAYFYDESNQDRSDGYLDLNFVLGFTGLCAVQVVCTLPLGNIVFESGLPSDVKDMAVFGELDWDATDRLTLTAGLRADREENRRVFETAYAGDSLTASLLVATLRGSVLPADAEVPVSREFSEVLPKFAARYALFDHWYLGAAYAKGYRPGGDGYNQVSGRYFSFDSERTRNTELSLKGTHTPWRLQAALNLFHTRWDDMQVQGGEGIDNYMENAGRATIRGGELELRWRALDALQIVGGFGLTRGRFDAYISTQGEDFAGNRLPKAPTYTGVLALEWMPLPGLLIRPDVLWIGATPANADNNPVHELSGYRLLNLAVRWQSGNWSLFFAGTNLADEHYRKDANNFGSAGYDVVSLGERRRLSGGIEFAF</sequence>
<feature type="chain" id="PRO_5016252621" evidence="13">
    <location>
        <begin position="25"/>
        <end position="756"/>
    </location>
</feature>
<dbReference type="Proteomes" id="UP000248330">
    <property type="component" value="Unassembled WGS sequence"/>
</dbReference>
<evidence type="ECO:0000256" key="9">
    <source>
        <dbReference type="ARBA" id="ARBA00023136"/>
    </source>
</evidence>
<keyword evidence="16" id="KW-0675">Receptor</keyword>
<keyword evidence="2 11" id="KW-0813">Transport</keyword>
<proteinExistence type="inferred from homology"/>
<evidence type="ECO:0000256" key="6">
    <source>
        <dbReference type="ARBA" id="ARBA00023004"/>
    </source>
</evidence>
<dbReference type="SUPFAM" id="SSF56935">
    <property type="entry name" value="Porins"/>
    <property type="match status" value="1"/>
</dbReference>
<dbReference type="InterPro" id="IPR012910">
    <property type="entry name" value="Plug_dom"/>
</dbReference>
<dbReference type="EMBL" id="QICN01000005">
    <property type="protein sequence ID" value="PXV67743.1"/>
    <property type="molecule type" value="Genomic_DNA"/>
</dbReference>
<evidence type="ECO:0000259" key="14">
    <source>
        <dbReference type="Pfam" id="PF00593"/>
    </source>
</evidence>
<dbReference type="OrthoDB" id="127311at2"/>
<dbReference type="InterPro" id="IPR000531">
    <property type="entry name" value="Beta-barrel_TonB"/>
</dbReference>
<keyword evidence="4" id="KW-0410">Iron transport</keyword>
<evidence type="ECO:0000256" key="8">
    <source>
        <dbReference type="ARBA" id="ARBA00023077"/>
    </source>
</evidence>
<keyword evidence="8 12" id="KW-0798">TonB box</keyword>
<evidence type="ECO:0000256" key="4">
    <source>
        <dbReference type="ARBA" id="ARBA00022496"/>
    </source>
</evidence>
<dbReference type="AlphaFoldDB" id="A0A318E7S1"/>
<evidence type="ECO:0000256" key="11">
    <source>
        <dbReference type="PROSITE-ProRule" id="PRU01360"/>
    </source>
</evidence>
<organism evidence="16 17">
    <name type="scientific">Sinimarinibacterium flocculans</name>
    <dbReference type="NCBI Taxonomy" id="985250"/>
    <lineage>
        <taxon>Bacteria</taxon>
        <taxon>Pseudomonadati</taxon>
        <taxon>Pseudomonadota</taxon>
        <taxon>Gammaproteobacteria</taxon>
        <taxon>Nevskiales</taxon>
        <taxon>Nevskiaceae</taxon>
        <taxon>Sinimarinibacterium</taxon>
    </lineage>
</organism>
<accession>A0A318E7S1</accession>
<evidence type="ECO:0000256" key="1">
    <source>
        <dbReference type="ARBA" id="ARBA00004571"/>
    </source>
</evidence>